<sequence length="623" mass="69453">MNNRQHPDYGKAFASSFEVLFSLCDDRCADVRILAEEYLNRIVRGCMGNANILRVHVELYRELKRGCSARRVRSALTKFAALVHLIMPQKRRVFALYLIPCLLAIIKRPEELIQDCLAHVSARLLEYLCRFFSSDEIKVLIKSALPNLQLQSAVARRSIAVFLVELCRHARKKRAVSAYLFTIILDNITGAVSEQNVQHLLGCLYTLRLLFPLISEELNSNNACLCAAGRSAMSPRSEEEVQLTEEMLFKAYEIALFSLSCNNSSLVTAGLEALVQLLQYVPKRLSHMLTSSGGVKRSTFFDRSPVEKQYSPPEDLSADDPPKDSLTENIPDIVSSLYDDLKGTEDPAAVGIFFESQRCESNSALSQELPHSSLDITEFTKDHQYESSCGLDYPAALLYSKSLHLPLSGQLQTGLFAGSDSVLEFGCRMVCTKFLLSLDSNDVIPDKDVRVSHKILAINVVQLMLPLLPSLFCLPLSVKEGCKLLVSDIMQLKSHSDPHVRGCLAILLGMHLKYTLERSSQFEIAEVRHAECFDILNSVLQDSSSIAIRSALIGLRMSLRGLLKVRLDSTLDLLLHVIMLSRSSYSLVKVALVEMFEQLDFIQLNASPAVIAVNFILNVCLGT</sequence>
<proteinExistence type="predicted"/>
<evidence type="ECO:0000256" key="1">
    <source>
        <dbReference type="ARBA" id="ARBA00004123"/>
    </source>
</evidence>
<protein>
    <submittedName>
        <fullName evidence="8">Huntingtin</fullName>
    </submittedName>
</protein>
<dbReference type="WBParaSite" id="SBAD_0000832701-mRNA-1">
    <property type="protein sequence ID" value="SBAD_0000832701-mRNA-1"/>
    <property type="gene ID" value="SBAD_0000832701"/>
</dbReference>
<keyword evidence="7" id="KW-1185">Reference proteome</keyword>
<accession>A0A183IWN1</accession>
<dbReference type="OrthoDB" id="44867at2759"/>
<dbReference type="SUPFAM" id="SSF48371">
    <property type="entry name" value="ARM repeat"/>
    <property type="match status" value="1"/>
</dbReference>
<evidence type="ECO:0000256" key="4">
    <source>
        <dbReference type="ARBA" id="ARBA00023242"/>
    </source>
</evidence>
<feature type="region of interest" description="Disordered" evidence="5">
    <location>
        <begin position="304"/>
        <end position="326"/>
    </location>
</feature>
<dbReference type="EMBL" id="UZAM01011176">
    <property type="protein sequence ID" value="VDP15088.1"/>
    <property type="molecule type" value="Genomic_DNA"/>
</dbReference>
<evidence type="ECO:0000313" key="8">
    <source>
        <dbReference type="WBParaSite" id="SBAD_0000832701-mRNA-1"/>
    </source>
</evidence>
<comment type="subcellular location">
    <subcellularLocation>
        <location evidence="2">Cytoplasm</location>
    </subcellularLocation>
    <subcellularLocation>
        <location evidence="1">Nucleus</location>
    </subcellularLocation>
</comment>
<dbReference type="InterPro" id="IPR048411">
    <property type="entry name" value="Htt_N_HEAT_rpt-1"/>
</dbReference>
<evidence type="ECO:0000256" key="3">
    <source>
        <dbReference type="ARBA" id="ARBA00022490"/>
    </source>
</evidence>
<evidence type="ECO:0000256" key="5">
    <source>
        <dbReference type="SAM" id="MobiDB-lite"/>
    </source>
</evidence>
<dbReference type="InterPro" id="IPR028426">
    <property type="entry name" value="Huntingtin_fam"/>
</dbReference>
<evidence type="ECO:0000313" key="6">
    <source>
        <dbReference type="EMBL" id="VDP15088.1"/>
    </source>
</evidence>
<organism evidence="8">
    <name type="scientific">Soboliphyme baturini</name>
    <dbReference type="NCBI Taxonomy" id="241478"/>
    <lineage>
        <taxon>Eukaryota</taxon>
        <taxon>Metazoa</taxon>
        <taxon>Ecdysozoa</taxon>
        <taxon>Nematoda</taxon>
        <taxon>Enoplea</taxon>
        <taxon>Dorylaimia</taxon>
        <taxon>Dioctophymatida</taxon>
        <taxon>Dioctophymatoidea</taxon>
        <taxon>Soboliphymatidae</taxon>
        <taxon>Soboliphyme</taxon>
    </lineage>
</organism>
<dbReference type="GO" id="GO:0005737">
    <property type="term" value="C:cytoplasm"/>
    <property type="evidence" value="ECO:0007669"/>
    <property type="project" value="UniProtKB-SubCell"/>
</dbReference>
<evidence type="ECO:0000313" key="7">
    <source>
        <dbReference type="Proteomes" id="UP000270296"/>
    </source>
</evidence>
<dbReference type="InterPro" id="IPR016024">
    <property type="entry name" value="ARM-type_fold"/>
</dbReference>
<keyword evidence="4" id="KW-0539">Nucleus</keyword>
<dbReference type="GO" id="GO:0005634">
    <property type="term" value="C:nucleus"/>
    <property type="evidence" value="ECO:0007669"/>
    <property type="project" value="UniProtKB-SubCell"/>
</dbReference>
<dbReference type="Pfam" id="PF20926">
    <property type="entry name" value="Htt_N-HEAT_1"/>
    <property type="match status" value="1"/>
</dbReference>
<reference evidence="8" key="1">
    <citation type="submission" date="2016-06" db="UniProtKB">
        <authorList>
            <consortium name="WormBaseParasite"/>
        </authorList>
    </citation>
    <scope>IDENTIFICATION</scope>
</reference>
<dbReference type="InterPro" id="IPR024613">
    <property type="entry name" value="Huntingtin_N_HEAT_rpt-2"/>
</dbReference>
<evidence type="ECO:0000256" key="2">
    <source>
        <dbReference type="ARBA" id="ARBA00004496"/>
    </source>
</evidence>
<dbReference type="PANTHER" id="PTHR10170:SF10">
    <property type="entry name" value="HUNTINGTIN"/>
    <property type="match status" value="1"/>
</dbReference>
<name>A0A183IWN1_9BILA</name>
<dbReference type="Pfam" id="PF12372">
    <property type="entry name" value="Htt_N-HEAT"/>
    <property type="match status" value="1"/>
</dbReference>
<dbReference type="AlphaFoldDB" id="A0A183IWN1"/>
<gene>
    <name evidence="6" type="ORF">SBAD_LOCUS8028</name>
</gene>
<dbReference type="Proteomes" id="UP000270296">
    <property type="component" value="Unassembled WGS sequence"/>
</dbReference>
<keyword evidence="3" id="KW-0963">Cytoplasm</keyword>
<dbReference type="PANTHER" id="PTHR10170">
    <property type="entry name" value="HUNTINGTON DISEASE PROTEIN"/>
    <property type="match status" value="1"/>
</dbReference>
<reference evidence="6 7" key="2">
    <citation type="submission" date="2018-11" db="EMBL/GenBank/DDBJ databases">
        <authorList>
            <consortium name="Pathogen Informatics"/>
        </authorList>
    </citation>
    <scope>NUCLEOTIDE SEQUENCE [LARGE SCALE GENOMIC DNA]</scope>
</reference>